<dbReference type="PANTHER" id="PTHR44757:SF2">
    <property type="entry name" value="BIOFILM ARCHITECTURE MAINTENANCE PROTEIN MBAA"/>
    <property type="match status" value="1"/>
</dbReference>
<protein>
    <submittedName>
        <fullName evidence="5">PAS domain S-box protein</fullName>
    </submittedName>
</protein>
<feature type="domain" description="PAS" evidence="2">
    <location>
        <begin position="60"/>
        <end position="104"/>
    </location>
</feature>
<evidence type="ECO:0000259" key="3">
    <source>
        <dbReference type="PROSITE" id="PS50113"/>
    </source>
</evidence>
<dbReference type="InterPro" id="IPR000160">
    <property type="entry name" value="GGDEF_dom"/>
</dbReference>
<dbReference type="CDD" id="cd01949">
    <property type="entry name" value="GGDEF"/>
    <property type="match status" value="1"/>
</dbReference>
<feature type="coiled-coil region" evidence="1">
    <location>
        <begin position="431"/>
        <end position="465"/>
    </location>
</feature>
<dbReference type="InterPro" id="IPR035965">
    <property type="entry name" value="PAS-like_dom_sf"/>
</dbReference>
<dbReference type="CDD" id="cd00130">
    <property type="entry name" value="PAS"/>
    <property type="match status" value="3"/>
</dbReference>
<reference evidence="5 6" key="1">
    <citation type="submission" date="2019-09" db="EMBL/GenBank/DDBJ databases">
        <title>Identification of Malikia spinosa a prominent benzene-, toluene-, and ethylbenzene-degrading bacterium: enrichment, isolation and whole genome sequencing.</title>
        <authorList>
            <person name="Tancsics A."/>
            <person name="Revesz F."/>
            <person name="Kriszt B."/>
        </authorList>
    </citation>
    <scope>NUCLEOTIDE SEQUENCE [LARGE SCALE GENOMIC DNA]</scope>
    <source>
        <strain evidence="5 6">AB6</strain>
    </source>
</reference>
<dbReference type="GO" id="GO:0003824">
    <property type="term" value="F:catalytic activity"/>
    <property type="evidence" value="ECO:0007669"/>
    <property type="project" value="UniProtKB-ARBA"/>
</dbReference>
<dbReference type="Pfam" id="PF13426">
    <property type="entry name" value="PAS_9"/>
    <property type="match status" value="1"/>
</dbReference>
<dbReference type="SUPFAM" id="SSF55785">
    <property type="entry name" value="PYP-like sensor domain (PAS domain)"/>
    <property type="match status" value="3"/>
</dbReference>
<dbReference type="Gene3D" id="3.30.70.270">
    <property type="match status" value="1"/>
</dbReference>
<dbReference type="Pfam" id="PF00990">
    <property type="entry name" value="GGDEF"/>
    <property type="match status" value="1"/>
</dbReference>
<dbReference type="InterPro" id="IPR001610">
    <property type="entry name" value="PAC"/>
</dbReference>
<gene>
    <name evidence="5" type="ORF">F5985_07080</name>
</gene>
<dbReference type="AlphaFoldDB" id="A0A7C9MX03"/>
<dbReference type="InterPro" id="IPR029787">
    <property type="entry name" value="Nucleotide_cyclase"/>
</dbReference>
<feature type="domain" description="PAS" evidence="2">
    <location>
        <begin position="316"/>
        <end position="369"/>
    </location>
</feature>
<evidence type="ECO:0000313" key="5">
    <source>
        <dbReference type="EMBL" id="MYZ51901.1"/>
    </source>
</evidence>
<evidence type="ECO:0000313" key="6">
    <source>
        <dbReference type="Proteomes" id="UP000481947"/>
    </source>
</evidence>
<dbReference type="SUPFAM" id="SSF55073">
    <property type="entry name" value="Nucleotide cyclase"/>
    <property type="match status" value="1"/>
</dbReference>
<evidence type="ECO:0000256" key="1">
    <source>
        <dbReference type="SAM" id="Coils"/>
    </source>
</evidence>
<dbReference type="NCBIfam" id="TIGR00229">
    <property type="entry name" value="sensory_box"/>
    <property type="match status" value="3"/>
</dbReference>
<evidence type="ECO:0000259" key="2">
    <source>
        <dbReference type="PROSITE" id="PS50112"/>
    </source>
</evidence>
<sequence length="629" mass="70822">MNISHPTGCHRINTDHLAPYETHQDADGQACGNHQNYKKYLEQKILESTPPSAFQSGLITNEDLFDILNHVPTGMAILSTDAQLRVLYINHEFTRAFGYRKQEMKTARDWMELAYANAELRQQKLTSWLSEVQQAQVNRKPIPHRQAHVRCQDGSQREVILQTSLQRDLLLVTFTDITERKRLEGELLEREKQFRGFVENANDIIYTVDLQGYVTYLSPNYQKILGVDPAEIVGKHFAEVLHPSDLPDGAAAFASVLQGQRVTGVEYRIRHADGEWSWQASNLGPMFDDAGCLSAVIGVGRDINLRKQAQEQLSLSEARYRLLSDNARDVIWTLAPDGSITYVSPSVEQVRGYTPQEAMQQPLEQILTPASIALNLAYFSQVLADVAAGRKPQTFRGQMEYLCKDGSTYWCEVMATPILAEDGSLVELLGVSRDISEHKRFENELKQAKDATEALNRALATANEQLSRMASTDRLTGLWNRRHFEEAVTHEMIKAGRYRHPLSMLIFDIDHFKAVNDQYGHLAGDRVLVELSQIARQQTRDSDLLARWGGEEFVMLMPDTGPDDATTVAEKIRSAFAGHRFPDLGTVSASFGIAAFQLGESLDRWISRADGALYEAKQTGRNRVRRASA</sequence>
<dbReference type="SMART" id="SM00086">
    <property type="entry name" value="PAC"/>
    <property type="match status" value="3"/>
</dbReference>
<keyword evidence="1" id="KW-0175">Coiled coil</keyword>
<dbReference type="InterPro" id="IPR013656">
    <property type="entry name" value="PAS_4"/>
</dbReference>
<dbReference type="InterPro" id="IPR043128">
    <property type="entry name" value="Rev_trsase/Diguanyl_cyclase"/>
</dbReference>
<proteinExistence type="predicted"/>
<comment type="caution">
    <text evidence="5">The sequence shown here is derived from an EMBL/GenBank/DDBJ whole genome shotgun (WGS) entry which is preliminary data.</text>
</comment>
<dbReference type="PROSITE" id="PS50112">
    <property type="entry name" value="PAS"/>
    <property type="match status" value="3"/>
</dbReference>
<evidence type="ECO:0000259" key="4">
    <source>
        <dbReference type="PROSITE" id="PS50887"/>
    </source>
</evidence>
<dbReference type="Proteomes" id="UP000481947">
    <property type="component" value="Unassembled WGS sequence"/>
</dbReference>
<dbReference type="SMART" id="SM00267">
    <property type="entry name" value="GGDEF"/>
    <property type="match status" value="1"/>
</dbReference>
<dbReference type="FunFam" id="3.30.70.270:FF:000001">
    <property type="entry name" value="Diguanylate cyclase domain protein"/>
    <property type="match status" value="1"/>
</dbReference>
<dbReference type="PANTHER" id="PTHR44757">
    <property type="entry name" value="DIGUANYLATE CYCLASE DGCP"/>
    <property type="match status" value="1"/>
</dbReference>
<dbReference type="NCBIfam" id="TIGR00254">
    <property type="entry name" value="GGDEF"/>
    <property type="match status" value="1"/>
</dbReference>
<dbReference type="InterPro" id="IPR000700">
    <property type="entry name" value="PAS-assoc_C"/>
</dbReference>
<accession>A0A7C9MX03</accession>
<dbReference type="PROSITE" id="PS50113">
    <property type="entry name" value="PAC"/>
    <property type="match status" value="2"/>
</dbReference>
<dbReference type="SMART" id="SM00091">
    <property type="entry name" value="PAS"/>
    <property type="match status" value="3"/>
</dbReference>
<feature type="domain" description="PAC" evidence="3">
    <location>
        <begin position="263"/>
        <end position="315"/>
    </location>
</feature>
<dbReference type="InterPro" id="IPR000014">
    <property type="entry name" value="PAS"/>
</dbReference>
<dbReference type="RefSeq" id="WP_161124860.1">
    <property type="nucleotide sequence ID" value="NZ_DAIPCI010000022.1"/>
</dbReference>
<dbReference type="EMBL" id="VYSB01000006">
    <property type="protein sequence ID" value="MYZ51901.1"/>
    <property type="molecule type" value="Genomic_DNA"/>
</dbReference>
<dbReference type="PROSITE" id="PS50887">
    <property type="entry name" value="GGDEF"/>
    <property type="match status" value="1"/>
</dbReference>
<feature type="domain" description="PAS" evidence="2">
    <location>
        <begin position="190"/>
        <end position="260"/>
    </location>
</feature>
<dbReference type="Gene3D" id="3.30.450.20">
    <property type="entry name" value="PAS domain"/>
    <property type="match status" value="3"/>
</dbReference>
<name>A0A7C9MX03_9BURK</name>
<dbReference type="InterPro" id="IPR052155">
    <property type="entry name" value="Biofilm_reg_signaling"/>
</dbReference>
<organism evidence="5 6">
    <name type="scientific">Malikia spinosa</name>
    <dbReference type="NCBI Taxonomy" id="86180"/>
    <lineage>
        <taxon>Bacteria</taxon>
        <taxon>Pseudomonadati</taxon>
        <taxon>Pseudomonadota</taxon>
        <taxon>Betaproteobacteria</taxon>
        <taxon>Burkholderiales</taxon>
        <taxon>Comamonadaceae</taxon>
        <taxon>Malikia</taxon>
    </lineage>
</organism>
<feature type="domain" description="GGDEF" evidence="4">
    <location>
        <begin position="500"/>
        <end position="629"/>
    </location>
</feature>
<dbReference type="Pfam" id="PF13188">
    <property type="entry name" value="PAS_8"/>
    <property type="match status" value="1"/>
</dbReference>
<feature type="domain" description="PAC" evidence="3">
    <location>
        <begin position="395"/>
        <end position="447"/>
    </location>
</feature>
<dbReference type="Pfam" id="PF08448">
    <property type="entry name" value="PAS_4"/>
    <property type="match status" value="1"/>
</dbReference>